<gene>
    <name evidence="2" type="ordered locus">VIT_07s0005g02780</name>
</gene>
<accession>F6HZG7</accession>
<dbReference type="EMBL" id="FN596502">
    <property type="protein sequence ID" value="CCB60082.1"/>
    <property type="molecule type" value="Genomic_DNA"/>
</dbReference>
<dbReference type="InParanoid" id="F6HZG7"/>
<protein>
    <submittedName>
        <fullName evidence="2">Uncharacterized protein</fullName>
    </submittedName>
</protein>
<keyword evidence="3" id="KW-1185">Reference proteome</keyword>
<sequence>MDENEGEVGDGIVDQIEEEETETNIAGSEEMELSINRILEKIENFTQLVSELLESGKTLFKDLSNEFEERMILIHKEQIEKWQEEIRELRLLDAANEEINAVLHNARCLLQNLLIVSAVVQFQYHGVQINVDTSGRTYIVNHGYIQVKRYKTFAACNRIAGDAFMNIEIRERCLLSMGY</sequence>
<keyword evidence="1" id="KW-0175">Coiled coil</keyword>
<reference evidence="3" key="1">
    <citation type="journal article" date="2007" name="Nature">
        <title>The grapevine genome sequence suggests ancestral hexaploidization in major angiosperm phyla.</title>
        <authorList>
            <consortium name="The French-Italian Public Consortium for Grapevine Genome Characterization."/>
            <person name="Jaillon O."/>
            <person name="Aury J.-M."/>
            <person name="Noel B."/>
            <person name="Policriti A."/>
            <person name="Clepet C."/>
            <person name="Casagrande A."/>
            <person name="Choisne N."/>
            <person name="Aubourg S."/>
            <person name="Vitulo N."/>
            <person name="Jubin C."/>
            <person name="Vezzi A."/>
            <person name="Legeai F."/>
            <person name="Hugueney P."/>
            <person name="Dasilva C."/>
            <person name="Horner D."/>
            <person name="Mica E."/>
            <person name="Jublot D."/>
            <person name="Poulain J."/>
            <person name="Bruyere C."/>
            <person name="Billault A."/>
            <person name="Segurens B."/>
            <person name="Gouyvenoux M."/>
            <person name="Ugarte E."/>
            <person name="Cattonaro F."/>
            <person name="Anthouard V."/>
            <person name="Vico V."/>
            <person name="Del Fabbro C."/>
            <person name="Alaux M."/>
            <person name="Di Gaspero G."/>
            <person name="Dumas V."/>
            <person name="Felice N."/>
            <person name="Paillard S."/>
            <person name="Juman I."/>
            <person name="Moroldo M."/>
            <person name="Scalabrin S."/>
            <person name="Canaguier A."/>
            <person name="Le Clainche I."/>
            <person name="Malacrida G."/>
            <person name="Durand E."/>
            <person name="Pesole G."/>
            <person name="Laucou V."/>
            <person name="Chatelet P."/>
            <person name="Merdinoglu D."/>
            <person name="Delledonne M."/>
            <person name="Pezzotti M."/>
            <person name="Lecharny A."/>
            <person name="Scarpelli C."/>
            <person name="Artiguenave F."/>
            <person name="Pe M.E."/>
            <person name="Valle G."/>
            <person name="Morgante M."/>
            <person name="Caboche M."/>
            <person name="Adam-Blondon A.-F."/>
            <person name="Weissenbach J."/>
            <person name="Quetier F."/>
            <person name="Wincker P."/>
        </authorList>
    </citation>
    <scope>NUCLEOTIDE SEQUENCE [LARGE SCALE GENOMIC DNA]</scope>
    <source>
        <strain evidence="3">cv. Pinot noir / PN40024</strain>
    </source>
</reference>
<dbReference type="Proteomes" id="UP000009183">
    <property type="component" value="Chromosome 7"/>
</dbReference>
<dbReference type="PANTHER" id="PTHR35500:SF1">
    <property type="entry name" value="OS03G0108700 PROTEIN"/>
    <property type="match status" value="1"/>
</dbReference>
<name>F6HZG7_VITVI</name>
<dbReference type="HOGENOM" id="CLU_1506037_0_0_1"/>
<dbReference type="eggNOG" id="ENOG502S4DD">
    <property type="taxonomic scope" value="Eukaryota"/>
</dbReference>
<evidence type="ECO:0000313" key="3">
    <source>
        <dbReference type="Proteomes" id="UP000009183"/>
    </source>
</evidence>
<evidence type="ECO:0000256" key="1">
    <source>
        <dbReference type="SAM" id="Coils"/>
    </source>
</evidence>
<evidence type="ECO:0000313" key="2">
    <source>
        <dbReference type="EMBL" id="CCB60082.1"/>
    </source>
</evidence>
<feature type="coiled-coil region" evidence="1">
    <location>
        <begin position="65"/>
        <end position="112"/>
    </location>
</feature>
<organism evidence="2 3">
    <name type="scientific">Vitis vinifera</name>
    <name type="common">Grape</name>
    <dbReference type="NCBI Taxonomy" id="29760"/>
    <lineage>
        <taxon>Eukaryota</taxon>
        <taxon>Viridiplantae</taxon>
        <taxon>Streptophyta</taxon>
        <taxon>Embryophyta</taxon>
        <taxon>Tracheophyta</taxon>
        <taxon>Spermatophyta</taxon>
        <taxon>Magnoliopsida</taxon>
        <taxon>eudicotyledons</taxon>
        <taxon>Gunneridae</taxon>
        <taxon>Pentapetalae</taxon>
        <taxon>rosids</taxon>
        <taxon>Vitales</taxon>
        <taxon>Vitaceae</taxon>
        <taxon>Viteae</taxon>
        <taxon>Vitis</taxon>
    </lineage>
</organism>
<dbReference type="PaxDb" id="29760-VIT_07s0005g02780.t01"/>
<dbReference type="AlphaFoldDB" id="F6HZG7"/>
<proteinExistence type="predicted"/>
<dbReference type="FunCoup" id="F6HZG7">
    <property type="interactions" value="507"/>
</dbReference>
<dbReference type="PANTHER" id="PTHR35500">
    <property type="entry name" value="OS03G0108700 PROTEIN"/>
    <property type="match status" value="1"/>
</dbReference>
<dbReference type="ExpressionAtlas" id="F6HZG7">
    <property type="expression patterns" value="baseline"/>
</dbReference>